<evidence type="ECO:0000256" key="2">
    <source>
        <dbReference type="SAM" id="SignalP"/>
    </source>
</evidence>
<dbReference type="EMBL" id="QPIJ01000015">
    <property type="protein sequence ID" value="RCV92296.1"/>
    <property type="molecule type" value="Genomic_DNA"/>
</dbReference>
<proteinExistence type="predicted"/>
<evidence type="ECO:0000313" key="4">
    <source>
        <dbReference type="Proteomes" id="UP000253204"/>
    </source>
</evidence>
<evidence type="ECO:0000256" key="1">
    <source>
        <dbReference type="SAM" id="MobiDB-lite"/>
    </source>
</evidence>
<feature type="chain" id="PRO_5016934235" description="Secreted protein" evidence="2">
    <location>
        <begin position="29"/>
        <end position="132"/>
    </location>
</feature>
<keyword evidence="4" id="KW-1185">Reference proteome</keyword>
<accession>A0A368U714</accession>
<keyword evidence="2" id="KW-0732">Signal</keyword>
<feature type="compositionally biased region" description="Low complexity" evidence="1">
    <location>
        <begin position="100"/>
        <end position="114"/>
    </location>
</feature>
<organism evidence="3 4">
    <name type="scientific">Vreelandella rituensis</name>
    <dbReference type="NCBI Taxonomy" id="2282306"/>
    <lineage>
        <taxon>Bacteria</taxon>
        <taxon>Pseudomonadati</taxon>
        <taxon>Pseudomonadota</taxon>
        <taxon>Gammaproteobacteria</taxon>
        <taxon>Oceanospirillales</taxon>
        <taxon>Halomonadaceae</taxon>
        <taxon>Vreelandella</taxon>
    </lineage>
</organism>
<dbReference type="Proteomes" id="UP000253204">
    <property type="component" value="Unassembled WGS sequence"/>
</dbReference>
<feature type="region of interest" description="Disordered" evidence="1">
    <location>
        <begin position="97"/>
        <end position="132"/>
    </location>
</feature>
<evidence type="ECO:0000313" key="3">
    <source>
        <dbReference type="EMBL" id="RCV92296.1"/>
    </source>
</evidence>
<gene>
    <name evidence="3" type="ORF">DU506_08505</name>
</gene>
<dbReference type="RefSeq" id="WP_114486510.1">
    <property type="nucleotide sequence ID" value="NZ_CBCSHM010000004.1"/>
</dbReference>
<reference evidence="3 4" key="1">
    <citation type="submission" date="2018-07" db="EMBL/GenBank/DDBJ databases">
        <title>Halomonas rutogse sp. nov., isolated from Lake TangqianCo on Tibetan Plateau.</title>
        <authorList>
            <person name="Lu H."/>
            <person name="Xing P."/>
            <person name="Wu Q."/>
        </authorList>
    </citation>
    <scope>NUCLEOTIDE SEQUENCE [LARGE SCALE GENOMIC DNA]</scope>
    <source>
        <strain evidence="3 4">TQ8S</strain>
    </source>
</reference>
<sequence>MKFYLFRTGLMVYSILFAMMAVPTLAMASDGSLIGPKPYTFPARSAQSALILYESKRNDSLGQGVGSTRVYSNTNISANNWQQIEMTLGNDAEAALNVDSSQSSEGSQSSTRSEFFNSREEMQDEEEIQVQE</sequence>
<name>A0A368U714_9GAMM</name>
<evidence type="ECO:0008006" key="5">
    <source>
        <dbReference type="Google" id="ProtNLM"/>
    </source>
</evidence>
<comment type="caution">
    <text evidence="3">The sequence shown here is derived from an EMBL/GenBank/DDBJ whole genome shotgun (WGS) entry which is preliminary data.</text>
</comment>
<feature type="signal peptide" evidence="2">
    <location>
        <begin position="1"/>
        <end position="28"/>
    </location>
</feature>
<feature type="compositionally biased region" description="Acidic residues" evidence="1">
    <location>
        <begin position="122"/>
        <end position="132"/>
    </location>
</feature>
<dbReference type="OrthoDB" id="8481484at2"/>
<protein>
    <recommendedName>
        <fullName evidence="5">Secreted protein</fullName>
    </recommendedName>
</protein>
<dbReference type="AlphaFoldDB" id="A0A368U714"/>